<feature type="domain" description="LytR/CpsA/Psr regulator C-terminal" evidence="4">
    <location>
        <begin position="236"/>
        <end position="324"/>
    </location>
</feature>
<feature type="repeat" description="TPR" evidence="3">
    <location>
        <begin position="120"/>
        <end position="153"/>
    </location>
</feature>
<name>Q2LSV1_SYNAS</name>
<dbReference type="Pfam" id="PF13399">
    <property type="entry name" value="LytR_C"/>
    <property type="match status" value="1"/>
</dbReference>
<dbReference type="InterPro" id="IPR011990">
    <property type="entry name" value="TPR-like_helical_dom_sf"/>
</dbReference>
<dbReference type="Pfam" id="PF00515">
    <property type="entry name" value="TPR_1"/>
    <property type="match status" value="1"/>
</dbReference>
<accession>Q2LSV1</accession>
<evidence type="ECO:0000256" key="1">
    <source>
        <dbReference type="ARBA" id="ARBA00022737"/>
    </source>
</evidence>
<dbReference type="Gene3D" id="1.25.40.10">
    <property type="entry name" value="Tetratricopeptide repeat domain"/>
    <property type="match status" value="1"/>
</dbReference>
<feature type="repeat" description="TPR" evidence="3">
    <location>
        <begin position="52"/>
        <end position="85"/>
    </location>
</feature>
<sequence>MKTRIQLIPLLCKPLVIFLVLFLPFFLTSCTSEKNAFQEKYFSQVRPFRGNAEAHYQLACHYQDRNRHREALEEFRKVIAINPGDVRAYNGIGISCDALKDFPRAYLAYEKALKLNPQAGYVYNNLGYSYVLQKRYNEAVLAFRKAAEQTGNEAMRGKIGNNLNMALALSEKPQMAAAIQQDAPASTRIAAVSVNSFDLDGHIRNHMIQRNPLADQPASRASASATIPSNSVNKADIAIEVANGNGVRHMARNVGEYLKKQGYNVVRLTNADSYNYSKGNVSYRPDGRQTAQEIAAIIPGEVDMKKLNDGNRKDVRVRVLVGKDLIPYKKVFTEDRG</sequence>
<dbReference type="InterPro" id="IPR027381">
    <property type="entry name" value="LytR/CpsA/Psr_C"/>
</dbReference>
<dbReference type="PANTHER" id="PTHR44943:SF8">
    <property type="entry name" value="TPR REPEAT-CONTAINING PROTEIN MJ0263"/>
    <property type="match status" value="1"/>
</dbReference>
<evidence type="ECO:0000259" key="4">
    <source>
        <dbReference type="Pfam" id="PF13399"/>
    </source>
</evidence>
<organism evidence="5 6">
    <name type="scientific">Syntrophus aciditrophicus (strain SB)</name>
    <dbReference type="NCBI Taxonomy" id="56780"/>
    <lineage>
        <taxon>Bacteria</taxon>
        <taxon>Pseudomonadati</taxon>
        <taxon>Thermodesulfobacteriota</taxon>
        <taxon>Syntrophia</taxon>
        <taxon>Syntrophales</taxon>
        <taxon>Syntrophaceae</taxon>
        <taxon>Syntrophus</taxon>
    </lineage>
</organism>
<dbReference type="Pfam" id="PF07719">
    <property type="entry name" value="TPR_2"/>
    <property type="match status" value="1"/>
</dbReference>
<keyword evidence="1" id="KW-0677">Repeat</keyword>
<dbReference type="SMART" id="SM00028">
    <property type="entry name" value="TPR"/>
    <property type="match status" value="3"/>
</dbReference>
<evidence type="ECO:0000313" key="6">
    <source>
        <dbReference type="Proteomes" id="UP000001933"/>
    </source>
</evidence>
<dbReference type="Proteomes" id="UP000001933">
    <property type="component" value="Chromosome"/>
</dbReference>
<evidence type="ECO:0000313" key="5">
    <source>
        <dbReference type="EMBL" id="ABC77165.1"/>
    </source>
</evidence>
<dbReference type="InterPro" id="IPR051685">
    <property type="entry name" value="Ycf3/AcsC/BcsC/TPR_MFPF"/>
</dbReference>
<protein>
    <submittedName>
        <fullName evidence="5">Tetratricopeptide repeat family protein</fullName>
    </submittedName>
</protein>
<feature type="repeat" description="TPR" evidence="3">
    <location>
        <begin position="86"/>
        <end position="119"/>
    </location>
</feature>
<dbReference type="Gene3D" id="3.30.70.2390">
    <property type="match status" value="1"/>
</dbReference>
<dbReference type="KEGG" id="sat:SYN_01500"/>
<dbReference type="STRING" id="56780.SYN_01500"/>
<evidence type="ECO:0000256" key="2">
    <source>
        <dbReference type="ARBA" id="ARBA00022803"/>
    </source>
</evidence>
<dbReference type="InParanoid" id="Q2LSV1"/>
<evidence type="ECO:0000256" key="3">
    <source>
        <dbReference type="PROSITE-ProRule" id="PRU00339"/>
    </source>
</evidence>
<dbReference type="HOGENOM" id="CLU_823678_0_0_7"/>
<dbReference type="PROSITE" id="PS51257">
    <property type="entry name" value="PROKAR_LIPOPROTEIN"/>
    <property type="match status" value="1"/>
</dbReference>
<keyword evidence="6" id="KW-1185">Reference proteome</keyword>
<dbReference type="OrthoDB" id="128717at2"/>
<dbReference type="AlphaFoldDB" id="Q2LSV1"/>
<dbReference type="EMBL" id="CP000252">
    <property type="protein sequence ID" value="ABC77165.1"/>
    <property type="molecule type" value="Genomic_DNA"/>
</dbReference>
<reference evidence="5 6" key="1">
    <citation type="journal article" date="2007" name="Proc. Natl. Acad. Sci. U.S.A.">
        <title>The genome of Syntrophus aciditrophicus: life at the thermodynamic limit of microbial growth.</title>
        <authorList>
            <person name="McInerney M.J."/>
            <person name="Rohlin L."/>
            <person name="Mouttaki H."/>
            <person name="Kim U."/>
            <person name="Krupp R.S."/>
            <person name="Rios-Hernandez L."/>
            <person name="Sieber J."/>
            <person name="Struchtemeyer C.G."/>
            <person name="Bhattacharyya A."/>
            <person name="Campbell J.W."/>
            <person name="Gunsalus R.P."/>
        </authorList>
    </citation>
    <scope>NUCLEOTIDE SEQUENCE [LARGE SCALE GENOMIC DNA]</scope>
    <source>
        <strain evidence="5 6">SB</strain>
    </source>
</reference>
<gene>
    <name evidence="5" type="ORF">SYN_01500</name>
</gene>
<dbReference type="SUPFAM" id="SSF48452">
    <property type="entry name" value="TPR-like"/>
    <property type="match status" value="1"/>
</dbReference>
<dbReference type="RefSeq" id="WP_011417194.1">
    <property type="nucleotide sequence ID" value="NC_007759.1"/>
</dbReference>
<keyword evidence="2 3" id="KW-0802">TPR repeat</keyword>
<proteinExistence type="predicted"/>
<dbReference type="Pfam" id="PF13181">
    <property type="entry name" value="TPR_8"/>
    <property type="match status" value="1"/>
</dbReference>
<dbReference type="PANTHER" id="PTHR44943">
    <property type="entry name" value="CELLULOSE SYNTHASE OPERON PROTEIN C"/>
    <property type="match status" value="1"/>
</dbReference>
<dbReference type="InterPro" id="IPR019734">
    <property type="entry name" value="TPR_rpt"/>
</dbReference>
<dbReference type="PROSITE" id="PS50005">
    <property type="entry name" value="TPR"/>
    <property type="match status" value="3"/>
</dbReference>
<dbReference type="eggNOG" id="COG0457">
    <property type="taxonomic scope" value="Bacteria"/>
</dbReference>
<dbReference type="InterPro" id="IPR013105">
    <property type="entry name" value="TPR_2"/>
</dbReference>